<dbReference type="InterPro" id="IPR019826">
    <property type="entry name" value="Carboxylesterase_B_AS"/>
</dbReference>
<dbReference type="Pfam" id="PF00135">
    <property type="entry name" value="COesterase"/>
    <property type="match status" value="1"/>
</dbReference>
<evidence type="ECO:0000256" key="8">
    <source>
        <dbReference type="RuleBase" id="RU361235"/>
    </source>
</evidence>
<dbReference type="EMBL" id="JABSTR010000006">
    <property type="protein sequence ID" value="KAH9372544.1"/>
    <property type="molecule type" value="Genomic_DNA"/>
</dbReference>
<dbReference type="AlphaFoldDB" id="A0A9J6GDR7"/>
<evidence type="ECO:0000256" key="6">
    <source>
        <dbReference type="ARBA" id="ARBA00048484"/>
    </source>
</evidence>
<dbReference type="SUPFAM" id="SSF53474">
    <property type="entry name" value="alpha/beta-Hydrolases"/>
    <property type="match status" value="1"/>
</dbReference>
<evidence type="ECO:0000256" key="3">
    <source>
        <dbReference type="ARBA" id="ARBA00022801"/>
    </source>
</evidence>
<feature type="domain" description="Carboxylesterase type B" evidence="9">
    <location>
        <begin position="30"/>
        <end position="501"/>
    </location>
</feature>
<evidence type="ECO:0000313" key="11">
    <source>
        <dbReference type="Proteomes" id="UP000821853"/>
    </source>
</evidence>
<feature type="active site" description="Acyl-ester intermediate" evidence="7">
    <location>
        <position position="217"/>
    </location>
</feature>
<keyword evidence="11" id="KW-1185">Reference proteome</keyword>
<dbReference type="InterPro" id="IPR029058">
    <property type="entry name" value="AB_hydrolase_fold"/>
</dbReference>
<organism evidence="10 11">
    <name type="scientific">Haemaphysalis longicornis</name>
    <name type="common">Bush tick</name>
    <dbReference type="NCBI Taxonomy" id="44386"/>
    <lineage>
        <taxon>Eukaryota</taxon>
        <taxon>Metazoa</taxon>
        <taxon>Ecdysozoa</taxon>
        <taxon>Arthropoda</taxon>
        <taxon>Chelicerata</taxon>
        <taxon>Arachnida</taxon>
        <taxon>Acari</taxon>
        <taxon>Parasitiformes</taxon>
        <taxon>Ixodida</taxon>
        <taxon>Ixodoidea</taxon>
        <taxon>Ixodidae</taxon>
        <taxon>Haemaphysalinae</taxon>
        <taxon>Haemaphysalis</taxon>
    </lineage>
</organism>
<feature type="active site" description="Charge relay system" evidence="7">
    <location>
        <position position="347"/>
    </location>
</feature>
<keyword evidence="3 8" id="KW-0378">Hydrolase</keyword>
<comment type="catalytic activity">
    <reaction evidence="6">
        <text>acetylcholine + H2O = choline + acetate + H(+)</text>
        <dbReference type="Rhea" id="RHEA:17561"/>
        <dbReference type="ChEBI" id="CHEBI:15354"/>
        <dbReference type="ChEBI" id="CHEBI:15355"/>
        <dbReference type="ChEBI" id="CHEBI:15377"/>
        <dbReference type="ChEBI" id="CHEBI:15378"/>
        <dbReference type="ChEBI" id="CHEBI:30089"/>
        <dbReference type="EC" id="3.1.1.7"/>
    </reaction>
</comment>
<sequence>MGLAISMWSKILTLMCLLTASHCTQDTVERETKLGRVMGLQLNVLNKSIEQYQGIPYAEAPLGSRRFRASIPFTPWNGTYDATSRRTACPQRGFSGISATGINYTEDCLHLHVWTPHREQNQHVEPVPVLVWIHGGGFTHGTASNPNYNGSILCAKTGFVVVSMNYRLDILGFLDASSVEAPGNMGLMDQTLALEWIKENAKFFGGDPLKVTLFGESAGAMSVHAHMLSPLSRYLFQNAILLSGTLYTIDFYDSPQQSLQMAQRVSKIVNCSDEKWNLSTNPDEFIRCLRNVSVDELLSASGEAASPYLGTFQPSYHNNFLPKDPRTATERGLLQEVDIVLGVTSDETCWALTRAVRRGLLVEDLESENATTIREVLERTMETQIINIQPSTVQQYLDNAFNNSNTALVRQYLDYLSDRMFNCPVHFLANRHAARGNKVFSYVFDHKQSTSNLPTWIGAPHSSELPFLFGQPLAHATHMGDEDYNISEALIRILSSFARTG</sequence>
<dbReference type="Gene3D" id="3.40.50.1820">
    <property type="entry name" value="alpha/beta hydrolase"/>
    <property type="match status" value="1"/>
</dbReference>
<dbReference type="GO" id="GO:0019695">
    <property type="term" value="P:choline metabolic process"/>
    <property type="evidence" value="ECO:0007669"/>
    <property type="project" value="TreeGrafter"/>
</dbReference>
<keyword evidence="4" id="KW-1015">Disulfide bond</keyword>
<dbReference type="Proteomes" id="UP000821853">
    <property type="component" value="Chromosome 4"/>
</dbReference>
<keyword evidence="2" id="KW-0719">Serine esterase</keyword>
<dbReference type="InterPro" id="IPR050654">
    <property type="entry name" value="AChE-related_enzymes"/>
</dbReference>
<proteinExistence type="inferred from homology"/>
<evidence type="ECO:0000256" key="7">
    <source>
        <dbReference type="PIRSR" id="PIRSR600997-1"/>
    </source>
</evidence>
<evidence type="ECO:0000313" key="10">
    <source>
        <dbReference type="EMBL" id="KAH9372544.1"/>
    </source>
</evidence>
<feature type="signal peptide" evidence="8">
    <location>
        <begin position="1"/>
        <end position="23"/>
    </location>
</feature>
<dbReference type="VEuPathDB" id="VectorBase:HLOH_063192"/>
<comment type="similarity">
    <text evidence="1 8">Belongs to the type-B carboxylesterase/lipase family.</text>
</comment>
<comment type="caution">
    <text evidence="10">The sequence shown here is derived from an EMBL/GenBank/DDBJ whole genome shotgun (WGS) entry which is preliminary data.</text>
</comment>
<feature type="active site" description="Charge relay system" evidence="7">
    <location>
        <position position="461"/>
    </location>
</feature>
<evidence type="ECO:0000256" key="5">
    <source>
        <dbReference type="ARBA" id="ARBA00023180"/>
    </source>
</evidence>
<dbReference type="EC" id="3.1.1.-" evidence="8"/>
<dbReference type="GO" id="GO:0003990">
    <property type="term" value="F:acetylcholinesterase activity"/>
    <property type="evidence" value="ECO:0007669"/>
    <property type="project" value="UniProtKB-EC"/>
</dbReference>
<dbReference type="PRINTS" id="PR00878">
    <property type="entry name" value="CHOLNESTRASE"/>
</dbReference>
<evidence type="ECO:0000256" key="1">
    <source>
        <dbReference type="ARBA" id="ARBA00005964"/>
    </source>
</evidence>
<dbReference type="PANTHER" id="PTHR43918:SF4">
    <property type="entry name" value="CARBOXYLIC ESTER HYDROLASE"/>
    <property type="match status" value="1"/>
</dbReference>
<reference evidence="10 11" key="1">
    <citation type="journal article" date="2020" name="Cell">
        <title>Large-Scale Comparative Analyses of Tick Genomes Elucidate Their Genetic Diversity and Vector Capacities.</title>
        <authorList>
            <consortium name="Tick Genome and Microbiome Consortium (TIGMIC)"/>
            <person name="Jia N."/>
            <person name="Wang J."/>
            <person name="Shi W."/>
            <person name="Du L."/>
            <person name="Sun Y."/>
            <person name="Zhan W."/>
            <person name="Jiang J.F."/>
            <person name="Wang Q."/>
            <person name="Zhang B."/>
            <person name="Ji P."/>
            <person name="Bell-Sakyi L."/>
            <person name="Cui X.M."/>
            <person name="Yuan T.T."/>
            <person name="Jiang B.G."/>
            <person name="Yang W.F."/>
            <person name="Lam T.T."/>
            <person name="Chang Q.C."/>
            <person name="Ding S.J."/>
            <person name="Wang X.J."/>
            <person name="Zhu J.G."/>
            <person name="Ruan X.D."/>
            <person name="Zhao L."/>
            <person name="Wei J.T."/>
            <person name="Ye R.Z."/>
            <person name="Que T.C."/>
            <person name="Du C.H."/>
            <person name="Zhou Y.H."/>
            <person name="Cheng J.X."/>
            <person name="Dai P.F."/>
            <person name="Guo W.B."/>
            <person name="Han X.H."/>
            <person name="Huang E.J."/>
            <person name="Li L.F."/>
            <person name="Wei W."/>
            <person name="Gao Y.C."/>
            <person name="Liu J.Z."/>
            <person name="Shao H.Z."/>
            <person name="Wang X."/>
            <person name="Wang C.C."/>
            <person name="Yang T.C."/>
            <person name="Huo Q.B."/>
            <person name="Li W."/>
            <person name="Chen H.Y."/>
            <person name="Chen S.E."/>
            <person name="Zhou L.G."/>
            <person name="Ni X.B."/>
            <person name="Tian J.H."/>
            <person name="Sheng Y."/>
            <person name="Liu T."/>
            <person name="Pan Y.S."/>
            <person name="Xia L.Y."/>
            <person name="Li J."/>
            <person name="Zhao F."/>
            <person name="Cao W.C."/>
        </authorList>
    </citation>
    <scope>NUCLEOTIDE SEQUENCE [LARGE SCALE GENOMIC DNA]</scope>
    <source>
        <strain evidence="10">HaeL-2018</strain>
    </source>
</reference>
<dbReference type="GO" id="GO:0005886">
    <property type="term" value="C:plasma membrane"/>
    <property type="evidence" value="ECO:0007669"/>
    <property type="project" value="TreeGrafter"/>
</dbReference>
<feature type="chain" id="PRO_5039961347" description="Carboxylic ester hydrolase" evidence="8">
    <location>
        <begin position="24"/>
        <end position="501"/>
    </location>
</feature>
<name>A0A9J6GDR7_HAELO</name>
<dbReference type="InterPro" id="IPR002018">
    <property type="entry name" value="CarbesteraseB"/>
</dbReference>
<dbReference type="PANTHER" id="PTHR43918">
    <property type="entry name" value="ACETYLCHOLINESTERASE"/>
    <property type="match status" value="1"/>
</dbReference>
<keyword evidence="5" id="KW-0325">Glycoprotein</keyword>
<evidence type="ECO:0000259" key="9">
    <source>
        <dbReference type="Pfam" id="PF00135"/>
    </source>
</evidence>
<accession>A0A9J6GDR7</accession>
<dbReference type="InterPro" id="IPR000997">
    <property type="entry name" value="Cholinesterase"/>
</dbReference>
<evidence type="ECO:0000256" key="4">
    <source>
        <dbReference type="ARBA" id="ARBA00023157"/>
    </source>
</evidence>
<dbReference type="OMA" id="LAHATHM"/>
<protein>
    <recommendedName>
        <fullName evidence="8">Carboxylic ester hydrolase</fullName>
        <ecNumber evidence="8">3.1.1.-</ecNumber>
    </recommendedName>
</protein>
<keyword evidence="8" id="KW-0732">Signal</keyword>
<dbReference type="OrthoDB" id="6484147at2759"/>
<evidence type="ECO:0000256" key="2">
    <source>
        <dbReference type="ARBA" id="ARBA00022487"/>
    </source>
</evidence>
<gene>
    <name evidence="10" type="ORF">HPB48_014901</name>
</gene>
<dbReference type="PROSITE" id="PS00122">
    <property type="entry name" value="CARBOXYLESTERASE_B_1"/>
    <property type="match status" value="1"/>
</dbReference>
<dbReference type="GO" id="GO:0006581">
    <property type="term" value="P:acetylcholine catabolic process"/>
    <property type="evidence" value="ECO:0007669"/>
    <property type="project" value="TreeGrafter"/>
</dbReference>
<dbReference type="GO" id="GO:0005615">
    <property type="term" value="C:extracellular space"/>
    <property type="evidence" value="ECO:0007669"/>
    <property type="project" value="TreeGrafter"/>
</dbReference>